<gene>
    <name evidence="1" type="ORF">FL583_16910</name>
</gene>
<dbReference type="EMBL" id="VIRS01000011">
    <property type="protein sequence ID" value="TQS43719.1"/>
    <property type="molecule type" value="Genomic_DNA"/>
</dbReference>
<dbReference type="RefSeq" id="WP_142705632.1">
    <property type="nucleotide sequence ID" value="NZ_VIRS01000011.1"/>
</dbReference>
<protein>
    <recommendedName>
        <fullName evidence="3">Three-Cys-motif partner protein TcmP</fullName>
    </recommendedName>
</protein>
<evidence type="ECO:0000313" key="1">
    <source>
        <dbReference type="EMBL" id="TQS43719.1"/>
    </source>
</evidence>
<evidence type="ECO:0000313" key="2">
    <source>
        <dbReference type="Proteomes" id="UP000317982"/>
    </source>
</evidence>
<name>A0A545AQV9_9ACTN</name>
<reference evidence="1 2" key="1">
    <citation type="submission" date="2019-07" db="EMBL/GenBank/DDBJ databases">
        <title>Cryptosporangium phraense sp. nov., isolated from plant litter.</title>
        <authorList>
            <person name="Suriyachadkun C."/>
        </authorList>
    </citation>
    <scope>NUCLEOTIDE SEQUENCE [LARGE SCALE GENOMIC DNA]</scope>
    <source>
        <strain evidence="1 2">A-T 5661</strain>
    </source>
</reference>
<evidence type="ECO:0008006" key="3">
    <source>
        <dbReference type="Google" id="ProtNLM"/>
    </source>
</evidence>
<sequence>MARSTPLVTSRQSSALLVAQFLGNYLGSWLRTATKGRVTASPVVVGEPAGSLASALESAAAGAPDARLIHFDESPAALKPLAGTDARRGTVADALPELLTEAEQAALLLVHDVTAGSLQLDALTELLSGPRAGRWPSTDVIAFVRADAIKRIAVNLVGGRRSEAALEKLDRAVGADWRTEFHSGGAGAVVRGYLRRLEAALPGRAWPAAVRVNPNDEPVFWLILITRQPHGAWAFADAVARARRGWRRTLRQSGTPDEGDQLPVEGMQSAQHLAVGAERHEERAVVESLKQNLLATRRRVGEFRISDRPREVLDGLFGTADTAQIRAAVRELHAAGKTLSTGVGGDIRDHVLRLPRR</sequence>
<dbReference type="OrthoDB" id="5070486at2"/>
<comment type="caution">
    <text evidence="1">The sequence shown here is derived from an EMBL/GenBank/DDBJ whole genome shotgun (WGS) entry which is preliminary data.</text>
</comment>
<accession>A0A545AQV9</accession>
<organism evidence="1 2">
    <name type="scientific">Cryptosporangium phraense</name>
    <dbReference type="NCBI Taxonomy" id="2593070"/>
    <lineage>
        <taxon>Bacteria</taxon>
        <taxon>Bacillati</taxon>
        <taxon>Actinomycetota</taxon>
        <taxon>Actinomycetes</taxon>
        <taxon>Cryptosporangiales</taxon>
        <taxon>Cryptosporangiaceae</taxon>
        <taxon>Cryptosporangium</taxon>
    </lineage>
</organism>
<keyword evidence="2" id="KW-1185">Reference proteome</keyword>
<dbReference type="Proteomes" id="UP000317982">
    <property type="component" value="Unassembled WGS sequence"/>
</dbReference>
<dbReference type="InParanoid" id="A0A545AQV9"/>
<dbReference type="AlphaFoldDB" id="A0A545AQV9"/>
<proteinExistence type="predicted"/>